<accession>A0A517PYR5</accession>
<dbReference type="GO" id="GO:0046872">
    <property type="term" value="F:metal ion binding"/>
    <property type="evidence" value="ECO:0007669"/>
    <property type="project" value="UniProtKB-UniRule"/>
</dbReference>
<evidence type="ECO:0000313" key="14">
    <source>
        <dbReference type="Proteomes" id="UP000320421"/>
    </source>
</evidence>
<dbReference type="SMART" id="SM00852">
    <property type="entry name" value="MoCF_biosynth"/>
    <property type="match status" value="1"/>
</dbReference>
<dbReference type="GO" id="GO:0061599">
    <property type="term" value="F:molybdopterin molybdotransferase activity"/>
    <property type="evidence" value="ECO:0007669"/>
    <property type="project" value="UniProtKB-UniRule"/>
</dbReference>
<dbReference type="InterPro" id="IPR005111">
    <property type="entry name" value="MoeA_C_domain_IV"/>
</dbReference>
<proteinExistence type="inferred from homology"/>
<keyword evidence="5 11" id="KW-0500">Molybdenum</keyword>
<comment type="function">
    <text evidence="2 11">Catalyzes the insertion of molybdate into adenylated molybdopterin with the concomitant release of AMP.</text>
</comment>
<dbReference type="PANTHER" id="PTHR10192:SF5">
    <property type="entry name" value="GEPHYRIN"/>
    <property type="match status" value="1"/>
</dbReference>
<dbReference type="SUPFAM" id="SSF63867">
    <property type="entry name" value="MoeA C-terminal domain-like"/>
    <property type="match status" value="1"/>
</dbReference>
<evidence type="ECO:0000256" key="5">
    <source>
        <dbReference type="ARBA" id="ARBA00022505"/>
    </source>
</evidence>
<reference evidence="13 14" key="1">
    <citation type="submission" date="2019-02" db="EMBL/GenBank/DDBJ databases">
        <title>Deep-cultivation of Planctomycetes and their phenomic and genomic characterization uncovers novel biology.</title>
        <authorList>
            <person name="Wiegand S."/>
            <person name="Jogler M."/>
            <person name="Boedeker C."/>
            <person name="Pinto D."/>
            <person name="Vollmers J."/>
            <person name="Rivas-Marin E."/>
            <person name="Kohn T."/>
            <person name="Peeters S.H."/>
            <person name="Heuer A."/>
            <person name="Rast P."/>
            <person name="Oberbeckmann S."/>
            <person name="Bunk B."/>
            <person name="Jeske O."/>
            <person name="Meyerdierks A."/>
            <person name="Storesund J.E."/>
            <person name="Kallscheuer N."/>
            <person name="Luecker S."/>
            <person name="Lage O.M."/>
            <person name="Pohl T."/>
            <person name="Merkel B.J."/>
            <person name="Hornburger P."/>
            <person name="Mueller R.-W."/>
            <person name="Bruemmer F."/>
            <person name="Labrenz M."/>
            <person name="Spormann A.M."/>
            <person name="Op den Camp H."/>
            <person name="Overmann J."/>
            <person name="Amann R."/>
            <person name="Jetten M.S.M."/>
            <person name="Mascher T."/>
            <person name="Medema M.H."/>
            <person name="Devos D.P."/>
            <person name="Kaster A.-K."/>
            <person name="Ovreas L."/>
            <person name="Rohde M."/>
            <person name="Galperin M.Y."/>
            <person name="Jogler C."/>
        </authorList>
    </citation>
    <scope>NUCLEOTIDE SEQUENCE [LARGE SCALE GENOMIC DNA]</scope>
    <source>
        <strain evidence="13 14">HG66A1</strain>
    </source>
</reference>
<name>A0A517PYR5_9PLAN</name>
<dbReference type="UniPathway" id="UPA00344"/>
<dbReference type="GO" id="GO:0006777">
    <property type="term" value="P:Mo-molybdopterin cofactor biosynthetic process"/>
    <property type="evidence" value="ECO:0007669"/>
    <property type="project" value="UniProtKB-UniRule"/>
</dbReference>
<dbReference type="EMBL" id="CP036266">
    <property type="protein sequence ID" value="QDT24525.1"/>
    <property type="molecule type" value="Genomic_DNA"/>
</dbReference>
<keyword evidence="14" id="KW-1185">Reference proteome</keyword>
<dbReference type="RefSeq" id="WP_145193283.1">
    <property type="nucleotide sequence ID" value="NZ_CP036266.1"/>
</dbReference>
<dbReference type="OrthoDB" id="9804758at2"/>
<dbReference type="InterPro" id="IPR005110">
    <property type="entry name" value="MoeA_linker/N"/>
</dbReference>
<dbReference type="Gene3D" id="2.40.340.10">
    <property type="entry name" value="MoeA, C-terminal, domain IV"/>
    <property type="match status" value="1"/>
</dbReference>
<evidence type="ECO:0000256" key="2">
    <source>
        <dbReference type="ARBA" id="ARBA00002901"/>
    </source>
</evidence>
<sequence length="404" mass="43705">MLSVQQAFDQILKTVRPTTPQRCSLFEATHGVLAEDAVSDVNIPPFDKALMDGFAVRSCDVPDGTGTLQIQEVIYAGSVPSRSLEAGQTSQIMTGAPLPEGADAVIQIEHCEINESEQTVRLKTTPVEPGKNMLYRASVLEAGATVVKAGAYLRAQEIGALAETGSPRISVRMRPSVAILATGDELVPPEERPQAGQIRNSNEVMLHSQILQADARPVPLGIARDERTHLREKIREGLESDFLLLSGGVSAGELDLVPSELEAAGVKQVFHKVNLKPGKPLWFGILERETGSPCYIFGLPGNPVSSMVCFELFVRSALRQFLGDPHPMPRTLRARLTADFHSRGDRPTYQPARVEWSEGAASVTPLKSMGSADLHATVAANAVALFSTGNQLYQSGFLIDTFLW</sequence>
<feature type="domain" description="MoaB/Mog" evidence="12">
    <location>
        <begin position="178"/>
        <end position="320"/>
    </location>
</feature>
<dbReference type="FunFam" id="3.40.980.10:FF:000004">
    <property type="entry name" value="Molybdopterin molybdenumtransferase"/>
    <property type="match status" value="1"/>
</dbReference>
<dbReference type="CDD" id="cd00887">
    <property type="entry name" value="MoeA"/>
    <property type="match status" value="1"/>
</dbReference>
<comment type="similarity">
    <text evidence="4 11">Belongs to the MoeA family.</text>
</comment>
<dbReference type="PANTHER" id="PTHR10192">
    <property type="entry name" value="MOLYBDOPTERIN BIOSYNTHESIS PROTEIN"/>
    <property type="match status" value="1"/>
</dbReference>
<evidence type="ECO:0000256" key="4">
    <source>
        <dbReference type="ARBA" id="ARBA00010763"/>
    </source>
</evidence>
<keyword evidence="8 11" id="KW-0460">Magnesium</keyword>
<evidence type="ECO:0000256" key="11">
    <source>
        <dbReference type="RuleBase" id="RU365090"/>
    </source>
</evidence>
<dbReference type="InterPro" id="IPR008284">
    <property type="entry name" value="MoCF_biosynth_CS"/>
</dbReference>
<dbReference type="Gene3D" id="2.170.190.11">
    <property type="entry name" value="Molybdopterin biosynthesis moea protein, domain 3"/>
    <property type="match status" value="1"/>
</dbReference>
<dbReference type="EC" id="2.10.1.1" evidence="11"/>
<dbReference type="InterPro" id="IPR001453">
    <property type="entry name" value="MoaB/Mog_dom"/>
</dbReference>
<dbReference type="InterPro" id="IPR036425">
    <property type="entry name" value="MoaB/Mog-like_dom_sf"/>
</dbReference>
<dbReference type="SUPFAM" id="SSF53218">
    <property type="entry name" value="Molybdenum cofactor biosynthesis proteins"/>
    <property type="match status" value="1"/>
</dbReference>
<keyword evidence="9 11" id="KW-0501">Molybdenum cofactor biosynthesis</keyword>
<evidence type="ECO:0000256" key="7">
    <source>
        <dbReference type="ARBA" id="ARBA00022723"/>
    </source>
</evidence>
<dbReference type="Pfam" id="PF00994">
    <property type="entry name" value="MoCF_biosynth"/>
    <property type="match status" value="1"/>
</dbReference>
<evidence type="ECO:0000313" key="13">
    <source>
        <dbReference type="EMBL" id="QDT24525.1"/>
    </source>
</evidence>
<comment type="pathway">
    <text evidence="3 11">Cofactor biosynthesis; molybdopterin biosynthesis.</text>
</comment>
<dbReference type="InterPro" id="IPR036688">
    <property type="entry name" value="MoeA_C_domain_IV_sf"/>
</dbReference>
<dbReference type="Proteomes" id="UP000320421">
    <property type="component" value="Chromosome"/>
</dbReference>
<evidence type="ECO:0000256" key="6">
    <source>
        <dbReference type="ARBA" id="ARBA00022679"/>
    </source>
</evidence>
<dbReference type="Pfam" id="PF03454">
    <property type="entry name" value="MoeA_C"/>
    <property type="match status" value="1"/>
</dbReference>
<gene>
    <name evidence="13" type="primary">moeA</name>
    <name evidence="13" type="ORF">HG66A1_63590</name>
</gene>
<keyword evidence="6 11" id="KW-0808">Transferase</keyword>
<dbReference type="InterPro" id="IPR036135">
    <property type="entry name" value="MoeA_linker/N_sf"/>
</dbReference>
<evidence type="ECO:0000256" key="8">
    <source>
        <dbReference type="ARBA" id="ARBA00022842"/>
    </source>
</evidence>
<dbReference type="GO" id="GO:0005829">
    <property type="term" value="C:cytosol"/>
    <property type="evidence" value="ECO:0007669"/>
    <property type="project" value="TreeGrafter"/>
</dbReference>
<evidence type="ECO:0000256" key="9">
    <source>
        <dbReference type="ARBA" id="ARBA00023150"/>
    </source>
</evidence>
<comment type="cofactor">
    <cofactor evidence="1 11">
        <name>Mg(2+)</name>
        <dbReference type="ChEBI" id="CHEBI:18420"/>
    </cofactor>
</comment>
<keyword evidence="7 11" id="KW-0479">Metal-binding</keyword>
<protein>
    <recommendedName>
        <fullName evidence="11">Molybdopterin molybdenumtransferase</fullName>
        <ecNumber evidence="11">2.10.1.1</ecNumber>
    </recommendedName>
</protein>
<evidence type="ECO:0000256" key="1">
    <source>
        <dbReference type="ARBA" id="ARBA00001946"/>
    </source>
</evidence>
<dbReference type="AlphaFoldDB" id="A0A517PYR5"/>
<dbReference type="InterPro" id="IPR038987">
    <property type="entry name" value="MoeA-like"/>
</dbReference>
<dbReference type="SUPFAM" id="SSF63882">
    <property type="entry name" value="MoeA N-terminal region -like"/>
    <property type="match status" value="1"/>
</dbReference>
<evidence type="ECO:0000256" key="10">
    <source>
        <dbReference type="ARBA" id="ARBA00047317"/>
    </source>
</evidence>
<dbReference type="Pfam" id="PF03453">
    <property type="entry name" value="MoeA_N"/>
    <property type="match status" value="1"/>
</dbReference>
<dbReference type="NCBIfam" id="NF045515">
    <property type="entry name" value="Glp_gephyrin"/>
    <property type="match status" value="1"/>
</dbReference>
<dbReference type="PROSITE" id="PS01079">
    <property type="entry name" value="MOCF_BIOSYNTHESIS_2"/>
    <property type="match status" value="1"/>
</dbReference>
<dbReference type="NCBIfam" id="TIGR00177">
    <property type="entry name" value="molyb_syn"/>
    <property type="match status" value="1"/>
</dbReference>
<dbReference type="Gene3D" id="3.40.980.10">
    <property type="entry name" value="MoaB/Mog-like domain"/>
    <property type="match status" value="1"/>
</dbReference>
<organism evidence="13 14">
    <name type="scientific">Gimesia chilikensis</name>
    <dbReference type="NCBI Taxonomy" id="2605989"/>
    <lineage>
        <taxon>Bacteria</taxon>
        <taxon>Pseudomonadati</taxon>
        <taxon>Planctomycetota</taxon>
        <taxon>Planctomycetia</taxon>
        <taxon>Planctomycetales</taxon>
        <taxon>Planctomycetaceae</taxon>
        <taxon>Gimesia</taxon>
    </lineage>
</organism>
<comment type="catalytic activity">
    <reaction evidence="10">
        <text>adenylyl-molybdopterin + molybdate = Mo-molybdopterin + AMP + H(+)</text>
        <dbReference type="Rhea" id="RHEA:35047"/>
        <dbReference type="ChEBI" id="CHEBI:15378"/>
        <dbReference type="ChEBI" id="CHEBI:36264"/>
        <dbReference type="ChEBI" id="CHEBI:62727"/>
        <dbReference type="ChEBI" id="CHEBI:71302"/>
        <dbReference type="ChEBI" id="CHEBI:456215"/>
        <dbReference type="EC" id="2.10.1.1"/>
    </reaction>
</comment>
<dbReference type="Gene3D" id="3.90.105.10">
    <property type="entry name" value="Molybdopterin biosynthesis moea protein, domain 2"/>
    <property type="match status" value="1"/>
</dbReference>
<evidence type="ECO:0000256" key="3">
    <source>
        <dbReference type="ARBA" id="ARBA00005046"/>
    </source>
</evidence>
<evidence type="ECO:0000259" key="12">
    <source>
        <dbReference type="SMART" id="SM00852"/>
    </source>
</evidence>